<evidence type="ECO:0000313" key="1">
    <source>
        <dbReference type="EMBL" id="GLT19804.1"/>
    </source>
</evidence>
<dbReference type="Pfam" id="PF22280">
    <property type="entry name" value="VtrC"/>
    <property type="match status" value="1"/>
</dbReference>
<name>A0ABQ6F493_9VIBR</name>
<proteinExistence type="predicted"/>
<dbReference type="EMBL" id="BSPW01000084">
    <property type="protein sequence ID" value="GLT19804.1"/>
    <property type="molecule type" value="Genomic_DNA"/>
</dbReference>
<keyword evidence="2" id="KW-1185">Reference proteome</keyword>
<dbReference type="RefSeq" id="WP_284193640.1">
    <property type="nucleotide sequence ID" value="NZ_BSPW01000084.1"/>
</dbReference>
<reference evidence="2" key="1">
    <citation type="journal article" date="2019" name="Int. J. Syst. Evol. Microbiol.">
        <title>The Global Catalogue of Microorganisms (GCM) 10K type strain sequencing project: providing services to taxonomists for standard genome sequencing and annotation.</title>
        <authorList>
            <consortium name="The Broad Institute Genomics Platform"/>
            <consortium name="The Broad Institute Genome Sequencing Center for Infectious Disease"/>
            <person name="Wu L."/>
            <person name="Ma J."/>
        </authorList>
    </citation>
    <scope>NUCLEOTIDE SEQUENCE [LARGE SCALE GENOMIC DNA]</scope>
    <source>
        <strain evidence="2">NBRC 108723</strain>
    </source>
</reference>
<accession>A0ABQ6F493</accession>
<dbReference type="Proteomes" id="UP001157138">
    <property type="component" value="Unassembled WGS sequence"/>
</dbReference>
<dbReference type="InterPro" id="IPR054526">
    <property type="entry name" value="VtrC-like"/>
</dbReference>
<gene>
    <name evidence="1" type="ORF">GCM10007938_35870</name>
</gene>
<comment type="caution">
    <text evidence="1">The sequence shown here is derived from an EMBL/GenBank/DDBJ whole genome shotgun (WGS) entry which is preliminary data.</text>
</comment>
<sequence>MRIIKIFSFTALYLIVLLILTKSDNSKHAFSAEFNVTSVDDPSYYGKGTYEIFRKGNSVESKLFIDEQSNKGKISGEILKTGEISPLTGGGYSYSIDEFTANFSNFGKKNFPMSKIASSSKKRLHKRHPVDIISSTDKYIVIATYLNGGQVIALERH</sequence>
<evidence type="ECO:0000313" key="2">
    <source>
        <dbReference type="Proteomes" id="UP001157138"/>
    </source>
</evidence>
<organism evidence="1 2">
    <name type="scientific">Vibrio zhanjiangensis</name>
    <dbReference type="NCBI Taxonomy" id="1046128"/>
    <lineage>
        <taxon>Bacteria</taxon>
        <taxon>Pseudomonadati</taxon>
        <taxon>Pseudomonadota</taxon>
        <taxon>Gammaproteobacteria</taxon>
        <taxon>Vibrionales</taxon>
        <taxon>Vibrionaceae</taxon>
        <taxon>Vibrio</taxon>
    </lineage>
</organism>
<protein>
    <submittedName>
        <fullName evidence="1">Uncharacterized protein</fullName>
    </submittedName>
</protein>